<name>A0A0V1FWR4_TRIPS</name>
<comment type="caution">
    <text evidence="2">The sequence shown here is derived from an EMBL/GenBank/DDBJ whole genome shotgun (WGS) entry which is preliminary data.</text>
</comment>
<sequence length="280" mass="31640">MNGRRCSKVEPRQRKHWLVRRWRKENGVVFIHRNGLSFPFGKSGHENVFENTTIYGNTSLKAGLVNEVTVAALVTALVSRLEGKLDGAEPGHRHVRNKDQSGTTTSGNLVGAAIRPRNLGANLKAKIQEGRNGVTSSNYRKQLLFQLTTRDYARRFRNDLNPCQNPYTDTTIVLQKFRHASRHTHRDFPHPKKAGKDQIRQDTAVMKIILPELNFTSAKIALCASLVSDCVQQMKLSLLSRLVNIRMQINAKRKICIQLRRISPLFPLVGSALCQIITIQ</sequence>
<dbReference type="Proteomes" id="UP000054995">
    <property type="component" value="Unassembled WGS sequence"/>
</dbReference>
<evidence type="ECO:0000313" key="2">
    <source>
        <dbReference type="EMBL" id="KRY90468.1"/>
    </source>
</evidence>
<evidence type="ECO:0000313" key="3">
    <source>
        <dbReference type="Proteomes" id="UP000054995"/>
    </source>
</evidence>
<proteinExistence type="predicted"/>
<accession>A0A0V1FWR4</accession>
<evidence type="ECO:0000256" key="1">
    <source>
        <dbReference type="SAM" id="MobiDB-lite"/>
    </source>
</evidence>
<dbReference type="AlphaFoldDB" id="A0A0V1FWR4"/>
<organism evidence="2 3">
    <name type="scientific">Trichinella pseudospiralis</name>
    <name type="common">Parasitic roundworm</name>
    <dbReference type="NCBI Taxonomy" id="6337"/>
    <lineage>
        <taxon>Eukaryota</taxon>
        <taxon>Metazoa</taxon>
        <taxon>Ecdysozoa</taxon>
        <taxon>Nematoda</taxon>
        <taxon>Enoplea</taxon>
        <taxon>Dorylaimia</taxon>
        <taxon>Trichinellida</taxon>
        <taxon>Trichinellidae</taxon>
        <taxon>Trichinella</taxon>
    </lineage>
</organism>
<dbReference type="EMBL" id="JYDT01000021">
    <property type="protein sequence ID" value="KRY90468.1"/>
    <property type="molecule type" value="Genomic_DNA"/>
</dbReference>
<reference evidence="2 3" key="1">
    <citation type="submission" date="2015-01" db="EMBL/GenBank/DDBJ databases">
        <title>Evolution of Trichinella species and genotypes.</title>
        <authorList>
            <person name="Korhonen P.K."/>
            <person name="Edoardo P."/>
            <person name="Giuseppe L.R."/>
            <person name="Gasser R.B."/>
        </authorList>
    </citation>
    <scope>NUCLEOTIDE SEQUENCE [LARGE SCALE GENOMIC DNA]</scope>
    <source>
        <strain evidence="2">ISS470</strain>
    </source>
</reference>
<gene>
    <name evidence="2" type="ORF">T4D_5664</name>
</gene>
<protein>
    <submittedName>
        <fullName evidence="2">Uncharacterized protein</fullName>
    </submittedName>
</protein>
<feature type="region of interest" description="Disordered" evidence="1">
    <location>
        <begin position="88"/>
        <end position="109"/>
    </location>
</feature>
<keyword evidence="3" id="KW-1185">Reference proteome</keyword>